<keyword evidence="2" id="KW-1185">Reference proteome</keyword>
<name>A0ABP6C8B6_9ACTN</name>
<organism evidence="1 2">
    <name type="scientific">Actinomadura fulvescens</name>
    <dbReference type="NCBI Taxonomy" id="46160"/>
    <lineage>
        <taxon>Bacteria</taxon>
        <taxon>Bacillati</taxon>
        <taxon>Actinomycetota</taxon>
        <taxon>Actinomycetes</taxon>
        <taxon>Streptosporangiales</taxon>
        <taxon>Thermomonosporaceae</taxon>
        <taxon>Actinomadura</taxon>
    </lineage>
</organism>
<evidence type="ECO:0000313" key="2">
    <source>
        <dbReference type="Proteomes" id="UP001501509"/>
    </source>
</evidence>
<dbReference type="Proteomes" id="UP001501509">
    <property type="component" value="Unassembled WGS sequence"/>
</dbReference>
<evidence type="ECO:0000313" key="1">
    <source>
        <dbReference type="EMBL" id="GAA2607623.1"/>
    </source>
</evidence>
<reference evidence="2" key="1">
    <citation type="journal article" date="2019" name="Int. J. Syst. Evol. Microbiol.">
        <title>The Global Catalogue of Microorganisms (GCM) 10K type strain sequencing project: providing services to taxonomists for standard genome sequencing and annotation.</title>
        <authorList>
            <consortium name="The Broad Institute Genomics Platform"/>
            <consortium name="The Broad Institute Genome Sequencing Center for Infectious Disease"/>
            <person name="Wu L."/>
            <person name="Ma J."/>
        </authorList>
    </citation>
    <scope>NUCLEOTIDE SEQUENCE [LARGE SCALE GENOMIC DNA]</scope>
    <source>
        <strain evidence="2">JCM 6833</strain>
    </source>
</reference>
<dbReference type="EMBL" id="BAAATD010000006">
    <property type="protein sequence ID" value="GAA2607623.1"/>
    <property type="molecule type" value="Genomic_DNA"/>
</dbReference>
<comment type="caution">
    <text evidence="1">The sequence shown here is derived from an EMBL/GenBank/DDBJ whole genome shotgun (WGS) entry which is preliminary data.</text>
</comment>
<proteinExistence type="predicted"/>
<gene>
    <name evidence="1" type="ORF">GCM10010411_47310</name>
</gene>
<protein>
    <submittedName>
        <fullName evidence="1">Uncharacterized protein</fullName>
    </submittedName>
</protein>
<accession>A0ABP6C8B6</accession>
<sequence>MSALREAAALRMREQSNSVRDVSEYVISQTYRAARGSVLTYRPGWSYSR</sequence>